<gene>
    <name evidence="2" type="ORF">Tco_0679758</name>
</gene>
<proteinExistence type="predicted"/>
<feature type="region of interest" description="Disordered" evidence="1">
    <location>
        <begin position="418"/>
        <end position="486"/>
    </location>
</feature>
<dbReference type="EMBL" id="BQNB010009560">
    <property type="protein sequence ID" value="GJS65194.1"/>
    <property type="molecule type" value="Genomic_DNA"/>
</dbReference>
<organism evidence="2 3">
    <name type="scientific">Tanacetum coccineum</name>
    <dbReference type="NCBI Taxonomy" id="301880"/>
    <lineage>
        <taxon>Eukaryota</taxon>
        <taxon>Viridiplantae</taxon>
        <taxon>Streptophyta</taxon>
        <taxon>Embryophyta</taxon>
        <taxon>Tracheophyta</taxon>
        <taxon>Spermatophyta</taxon>
        <taxon>Magnoliopsida</taxon>
        <taxon>eudicotyledons</taxon>
        <taxon>Gunneridae</taxon>
        <taxon>Pentapetalae</taxon>
        <taxon>asterids</taxon>
        <taxon>campanulids</taxon>
        <taxon>Asterales</taxon>
        <taxon>Asteraceae</taxon>
        <taxon>Asteroideae</taxon>
        <taxon>Anthemideae</taxon>
        <taxon>Anthemidinae</taxon>
        <taxon>Tanacetum</taxon>
    </lineage>
</organism>
<evidence type="ECO:0000313" key="3">
    <source>
        <dbReference type="Proteomes" id="UP001151760"/>
    </source>
</evidence>
<feature type="compositionally biased region" description="Basic and acidic residues" evidence="1">
    <location>
        <begin position="433"/>
        <end position="462"/>
    </location>
</feature>
<sequence length="486" mass="55872">MLRSCFRSMAGDIDGDCSTQRTNGYWIDYSIEDDDTHTLYDQVPIETPPVQEEVQSPRSVLEVEKKDEDPKEEPKEKEDYSEEKRRRLSQIESRRMSLVGPAGDLGINEYVLIPLGWFLKLWNSSEQPQQTLFSVILTAGILTNEAVRCGTLSKGNEKRKEVEETNKQGGLRNDNKRAKMDKGFVAVDPPRNEVDRIMWGANLKRGNSLITIDLNVGERALKTSTSLKSAKLKEQKLEDISVVRDFPEYEWGGEQEEAFWTLKDNLCNASILSLPDGAQLLVYCERHRIQGIGVITNVMKEQVQSLGKVVGCQNEALKGSTTRARRYTAWLSQQWNKRGDGCIVWKEVQERLKATRDRQKSYVDNRRKSLRVREAMTTPTPRRYRWEIVYPTGPRIWTCLITRGRMIRTPYKHQVPIETPPVQEEVQSPRSVLEVEKKDEDPKEEPKEKEDLKEEEKPKEIESNLESTARSEPKPKELEDTCASGV</sequence>
<evidence type="ECO:0000256" key="1">
    <source>
        <dbReference type="SAM" id="MobiDB-lite"/>
    </source>
</evidence>
<reference evidence="2" key="1">
    <citation type="journal article" date="2022" name="Int. J. Mol. Sci.">
        <title>Draft Genome of Tanacetum Coccineum: Genomic Comparison of Closely Related Tanacetum-Family Plants.</title>
        <authorList>
            <person name="Yamashiro T."/>
            <person name="Shiraishi A."/>
            <person name="Nakayama K."/>
            <person name="Satake H."/>
        </authorList>
    </citation>
    <scope>NUCLEOTIDE SEQUENCE</scope>
</reference>
<feature type="compositionally biased region" description="Basic and acidic residues" evidence="1">
    <location>
        <begin position="469"/>
        <end position="479"/>
    </location>
</feature>
<keyword evidence="3" id="KW-1185">Reference proteome</keyword>
<evidence type="ECO:0000313" key="2">
    <source>
        <dbReference type="EMBL" id="GJS65194.1"/>
    </source>
</evidence>
<reference evidence="2" key="2">
    <citation type="submission" date="2022-01" db="EMBL/GenBank/DDBJ databases">
        <authorList>
            <person name="Yamashiro T."/>
            <person name="Shiraishi A."/>
            <person name="Satake H."/>
            <person name="Nakayama K."/>
        </authorList>
    </citation>
    <scope>NUCLEOTIDE SEQUENCE</scope>
</reference>
<dbReference type="Proteomes" id="UP001151760">
    <property type="component" value="Unassembled WGS sequence"/>
</dbReference>
<feature type="compositionally biased region" description="Basic and acidic residues" evidence="1">
    <location>
        <begin position="61"/>
        <end position="85"/>
    </location>
</feature>
<feature type="compositionally biased region" description="Basic and acidic residues" evidence="1">
    <location>
        <begin position="155"/>
        <end position="166"/>
    </location>
</feature>
<accession>A0ABQ4XIQ7</accession>
<name>A0ABQ4XIQ7_9ASTR</name>
<comment type="caution">
    <text evidence="2">The sequence shown here is derived from an EMBL/GenBank/DDBJ whole genome shotgun (WGS) entry which is preliminary data.</text>
</comment>
<protein>
    <submittedName>
        <fullName evidence="2">Uncharacterized protein</fullName>
    </submittedName>
</protein>
<feature type="region of interest" description="Disordered" evidence="1">
    <location>
        <begin position="49"/>
        <end position="87"/>
    </location>
</feature>
<feature type="region of interest" description="Disordered" evidence="1">
    <location>
        <begin position="155"/>
        <end position="175"/>
    </location>
</feature>